<evidence type="ECO:0000256" key="2">
    <source>
        <dbReference type="ARBA" id="ARBA00022614"/>
    </source>
</evidence>
<dbReference type="Proteomes" id="UP001054821">
    <property type="component" value="Chromosome 1"/>
</dbReference>
<accession>A0A5E4EDH6</accession>
<feature type="domain" description="Protein kinase" evidence="10">
    <location>
        <begin position="360"/>
        <end position="627"/>
    </location>
</feature>
<evidence type="ECO:0000256" key="4">
    <source>
        <dbReference type="ARBA" id="ARBA00022737"/>
    </source>
</evidence>
<organism evidence="12 13">
    <name type="scientific">Prunus dulcis</name>
    <name type="common">Almond</name>
    <name type="synonym">Amygdalus dulcis</name>
    <dbReference type="NCBI Taxonomy" id="3755"/>
    <lineage>
        <taxon>Eukaryota</taxon>
        <taxon>Viridiplantae</taxon>
        <taxon>Streptophyta</taxon>
        <taxon>Embryophyta</taxon>
        <taxon>Tracheophyta</taxon>
        <taxon>Spermatophyta</taxon>
        <taxon>Magnoliopsida</taxon>
        <taxon>eudicotyledons</taxon>
        <taxon>Gunneridae</taxon>
        <taxon>Pentapetalae</taxon>
        <taxon>rosids</taxon>
        <taxon>fabids</taxon>
        <taxon>Rosales</taxon>
        <taxon>Rosaceae</taxon>
        <taxon>Amygdaloideae</taxon>
        <taxon>Amygdaleae</taxon>
        <taxon>Prunus</taxon>
    </lineage>
</organism>
<feature type="signal peptide" evidence="9">
    <location>
        <begin position="1"/>
        <end position="30"/>
    </location>
</feature>
<comment type="subcellular location">
    <subcellularLocation>
        <location evidence="1">Membrane</location>
    </subcellularLocation>
</comment>
<feature type="transmembrane region" description="Helical" evidence="8">
    <location>
        <begin position="263"/>
        <end position="284"/>
    </location>
</feature>
<sequence length="660" mass="72069">MSPKQKNFHLLSAFFFSLFQFFFFLSLSNPEETTALLAFKASTDPFNSLSSWMASPDPCSGSWLGVTCDPETRRVTRLVLENLNLTGAAEQLSQLDQLKVLSLKHNLLSTYLDFSSLPHLNHLYLSHNHFAGTFPPGISLLRNLRRLDLSYNQFSGDIPLTKLTQLPRLLTLRLESNSFTGILGSADLDTGTISDFNVSHNNLSGEIPAWLSKFAATSFAGNGNLCGKPLPYECSNGTVPDSSVPSRDLGRKNDSVLSNAAQLTIIIVGIAVALLVIVVTATWCRRTKRVEGGTRNKTANGFGYVSKHYGPGEMKRKKSKGGAHLSQSNGHGPGGGPRESEDMVVLEGCRGVDKVDDLLKASAEMLGKGSVGTTFKVAMDGGDVVVVKRVREKRNGGKEMDGFLRQIGGLRHCNIVSLRAYHNSNYELLLVYDFMPKGSLHFVLHGNRGPGRTPLDWATRLKLASGSAQGLAFLHGCNKAKLFHGNLTSSNILVDQMGSACIADIGLQQLLPAPFSSNSAYKAPELMLLSSKSPRKFTQKCDVYSFGVVLMEVLTGKMAGEEGEMSLVEWVRMVVQKECSTWEVLDFELLGDKEMEEEMWAVLQVGLLCVSPLPKDRPTMGMVHRMIEDIRQKGVSEDGAKSILDDLTSDSSPSHSESTP</sequence>
<keyword evidence="2" id="KW-0433">Leucine-rich repeat</keyword>
<gene>
    <name evidence="12" type="ORF">ALMOND_2B007508</name>
    <name evidence="11" type="ORF">L3X38_007111</name>
</gene>
<reference evidence="13" key="2">
    <citation type="journal article" date="2020" name="Plant J.">
        <title>Transposons played a major role in the diversification between the closely related almond and peach genomes: results from the almond genome sequence.</title>
        <authorList>
            <person name="Alioto T."/>
            <person name="Alexiou K.G."/>
            <person name="Bardil A."/>
            <person name="Barteri F."/>
            <person name="Castanera R."/>
            <person name="Cruz F."/>
            <person name="Dhingra A."/>
            <person name="Duval H."/>
            <person name="Fernandez I Marti A."/>
            <person name="Frias L."/>
            <person name="Galan B."/>
            <person name="Garcia J.L."/>
            <person name="Howad W."/>
            <person name="Gomez-Garrido J."/>
            <person name="Gut M."/>
            <person name="Julca I."/>
            <person name="Morata J."/>
            <person name="Puigdomenech P."/>
            <person name="Ribeca P."/>
            <person name="Rubio Cabetas M.J."/>
            <person name="Vlasova A."/>
            <person name="Wirthensohn M."/>
            <person name="Garcia-Mas J."/>
            <person name="Gabaldon T."/>
            <person name="Casacuberta J.M."/>
            <person name="Arus P."/>
        </authorList>
    </citation>
    <scope>NUCLEOTIDE SEQUENCE [LARGE SCALE GENOMIC DNA]</scope>
    <source>
        <strain evidence="13">cv. Texas</strain>
    </source>
</reference>
<dbReference type="InterPro" id="IPR046959">
    <property type="entry name" value="PRK1-6/SRF4-like"/>
</dbReference>
<dbReference type="Pfam" id="PF00560">
    <property type="entry name" value="LRR_1"/>
    <property type="match status" value="2"/>
</dbReference>
<evidence type="ECO:0000313" key="13">
    <source>
        <dbReference type="Proteomes" id="UP000327085"/>
    </source>
</evidence>
<keyword evidence="5 8" id="KW-1133">Transmembrane helix</keyword>
<dbReference type="Gramene" id="VVA11798">
    <property type="protein sequence ID" value="VVA11798"/>
    <property type="gene ID" value="Prudul26B007508"/>
</dbReference>
<reference evidence="12" key="1">
    <citation type="submission" date="2019-07" db="EMBL/GenBank/DDBJ databases">
        <authorList>
            <person name="Alioto T."/>
            <person name="Alioto T."/>
            <person name="Gomez Garrido J."/>
        </authorList>
    </citation>
    <scope>NUCLEOTIDE SEQUENCE</scope>
</reference>
<dbReference type="InterPro" id="IPR032675">
    <property type="entry name" value="LRR_dom_sf"/>
</dbReference>
<evidence type="ECO:0000313" key="12">
    <source>
        <dbReference type="EMBL" id="VVA11798.1"/>
    </source>
</evidence>
<dbReference type="GO" id="GO:0004672">
    <property type="term" value="F:protein kinase activity"/>
    <property type="evidence" value="ECO:0007669"/>
    <property type="project" value="InterPro"/>
</dbReference>
<dbReference type="Gene3D" id="1.10.510.10">
    <property type="entry name" value="Transferase(Phosphotransferase) domain 1"/>
    <property type="match status" value="1"/>
</dbReference>
<dbReference type="Gene3D" id="3.80.10.10">
    <property type="entry name" value="Ribonuclease Inhibitor"/>
    <property type="match status" value="2"/>
</dbReference>
<feature type="compositionally biased region" description="Basic and acidic residues" evidence="7">
    <location>
        <begin position="633"/>
        <end position="644"/>
    </location>
</feature>
<dbReference type="OMA" id="FKSACAD"/>
<proteinExistence type="predicted"/>
<dbReference type="EMBL" id="JAJFAZ020000001">
    <property type="protein sequence ID" value="KAI5354216.1"/>
    <property type="molecule type" value="Genomic_DNA"/>
</dbReference>
<dbReference type="Gene3D" id="3.30.200.20">
    <property type="entry name" value="Phosphorylase Kinase, domain 1"/>
    <property type="match status" value="1"/>
</dbReference>
<name>A0A5E4EDH6_PRUDU</name>
<dbReference type="PANTHER" id="PTHR48007:SF53">
    <property type="entry name" value="OS01G0711200 PROTEIN"/>
    <property type="match status" value="1"/>
</dbReference>
<dbReference type="InterPro" id="IPR013210">
    <property type="entry name" value="LRR_N_plant-typ"/>
</dbReference>
<evidence type="ECO:0000313" key="11">
    <source>
        <dbReference type="EMBL" id="KAI5354216.1"/>
    </source>
</evidence>
<dbReference type="InterPro" id="IPR001611">
    <property type="entry name" value="Leu-rich_rpt"/>
</dbReference>
<keyword evidence="6 8" id="KW-0472">Membrane</keyword>
<feature type="region of interest" description="Disordered" evidence="7">
    <location>
        <begin position="633"/>
        <end position="660"/>
    </location>
</feature>
<dbReference type="PROSITE" id="PS50011">
    <property type="entry name" value="PROTEIN_KINASE_DOM"/>
    <property type="match status" value="1"/>
</dbReference>
<dbReference type="InterPro" id="IPR001245">
    <property type="entry name" value="Ser-Thr/Tyr_kinase_cat_dom"/>
</dbReference>
<feature type="region of interest" description="Disordered" evidence="7">
    <location>
        <begin position="310"/>
        <end position="341"/>
    </location>
</feature>
<protein>
    <submittedName>
        <fullName evidence="12">PREDICTED: probable</fullName>
    </submittedName>
</protein>
<dbReference type="Pfam" id="PF07714">
    <property type="entry name" value="PK_Tyr_Ser-Thr"/>
    <property type="match status" value="1"/>
</dbReference>
<evidence type="ECO:0000259" key="10">
    <source>
        <dbReference type="PROSITE" id="PS50011"/>
    </source>
</evidence>
<evidence type="ECO:0000256" key="3">
    <source>
        <dbReference type="ARBA" id="ARBA00022692"/>
    </source>
</evidence>
<dbReference type="InParanoid" id="A0A5E4EDH6"/>
<dbReference type="Pfam" id="PF13855">
    <property type="entry name" value="LRR_8"/>
    <property type="match status" value="1"/>
</dbReference>
<keyword evidence="9" id="KW-0732">Signal</keyword>
<dbReference type="Proteomes" id="UP000327085">
    <property type="component" value="Chromosome 1"/>
</dbReference>
<keyword evidence="3 8" id="KW-0812">Transmembrane</keyword>
<dbReference type="EMBL" id="CABIKO010000004">
    <property type="protein sequence ID" value="VVA11798.1"/>
    <property type="molecule type" value="Genomic_DNA"/>
</dbReference>
<evidence type="ECO:0000256" key="6">
    <source>
        <dbReference type="ARBA" id="ARBA00023136"/>
    </source>
</evidence>
<dbReference type="AlphaFoldDB" id="A0A5E4EDH6"/>
<dbReference type="InterPro" id="IPR011009">
    <property type="entry name" value="Kinase-like_dom_sf"/>
</dbReference>
<evidence type="ECO:0000313" key="14">
    <source>
        <dbReference type="Proteomes" id="UP001054821"/>
    </source>
</evidence>
<evidence type="ECO:0000256" key="7">
    <source>
        <dbReference type="SAM" id="MobiDB-lite"/>
    </source>
</evidence>
<reference evidence="11 14" key="3">
    <citation type="journal article" date="2022" name="G3 (Bethesda)">
        <title>Whole-genome sequence and methylome profiling of the almond [Prunus dulcis (Mill.) D.A. Webb] cultivar 'Nonpareil'.</title>
        <authorList>
            <person name="D'Amico-Willman K.M."/>
            <person name="Ouma W.Z."/>
            <person name="Meulia T."/>
            <person name="Sideli G.M."/>
            <person name="Gradziel T.M."/>
            <person name="Fresnedo-Ramirez J."/>
        </authorList>
    </citation>
    <scope>NUCLEOTIDE SEQUENCE [LARGE SCALE GENOMIC DNA]</scope>
    <source>
        <strain evidence="11">Clone GOH B32 T37-40</strain>
    </source>
</reference>
<dbReference type="PROSITE" id="PS51450">
    <property type="entry name" value="LRR"/>
    <property type="match status" value="1"/>
</dbReference>
<dbReference type="InterPro" id="IPR000719">
    <property type="entry name" value="Prot_kinase_dom"/>
</dbReference>
<keyword evidence="14" id="KW-1185">Reference proteome</keyword>
<keyword evidence="4" id="KW-0677">Repeat</keyword>
<dbReference type="GO" id="GO:0016020">
    <property type="term" value="C:membrane"/>
    <property type="evidence" value="ECO:0007669"/>
    <property type="project" value="UniProtKB-SubCell"/>
</dbReference>
<evidence type="ECO:0000256" key="9">
    <source>
        <dbReference type="SAM" id="SignalP"/>
    </source>
</evidence>
<dbReference type="GO" id="GO:0005524">
    <property type="term" value="F:ATP binding"/>
    <property type="evidence" value="ECO:0007669"/>
    <property type="project" value="InterPro"/>
</dbReference>
<dbReference type="Pfam" id="PF08263">
    <property type="entry name" value="LRRNT_2"/>
    <property type="match status" value="1"/>
</dbReference>
<dbReference type="SUPFAM" id="SSF52058">
    <property type="entry name" value="L domain-like"/>
    <property type="match status" value="1"/>
</dbReference>
<evidence type="ECO:0000256" key="8">
    <source>
        <dbReference type="SAM" id="Phobius"/>
    </source>
</evidence>
<dbReference type="PANTHER" id="PTHR48007">
    <property type="entry name" value="LEUCINE-RICH REPEAT RECEPTOR-LIKE PROTEIN KINASE PXC1"/>
    <property type="match status" value="1"/>
</dbReference>
<feature type="compositionally biased region" description="Low complexity" evidence="7">
    <location>
        <begin position="645"/>
        <end position="660"/>
    </location>
</feature>
<feature type="chain" id="PRO_5044620390" evidence="9">
    <location>
        <begin position="31"/>
        <end position="660"/>
    </location>
</feature>
<evidence type="ECO:0000256" key="5">
    <source>
        <dbReference type="ARBA" id="ARBA00022989"/>
    </source>
</evidence>
<dbReference type="SUPFAM" id="SSF56112">
    <property type="entry name" value="Protein kinase-like (PK-like)"/>
    <property type="match status" value="1"/>
</dbReference>
<evidence type="ECO:0000256" key="1">
    <source>
        <dbReference type="ARBA" id="ARBA00004370"/>
    </source>
</evidence>